<accession>A0A1G2QJL6</accession>
<dbReference type="GO" id="GO:0003735">
    <property type="term" value="F:structural constituent of ribosome"/>
    <property type="evidence" value="ECO:0007669"/>
    <property type="project" value="InterPro"/>
</dbReference>
<sequence length="116" mass="13199">MRHHDTKRKFGRERNVRTAFLRSLMRNLINEGRITTTLARAKEVRPLVEKLVTRGKNSSLASRRLLVTRLGGVREAKKLAEEISPKYASRPGGYTRIIKLPAREGDASLMALIEFV</sequence>
<dbReference type="GO" id="GO:0022625">
    <property type="term" value="C:cytosolic large ribosomal subunit"/>
    <property type="evidence" value="ECO:0007669"/>
    <property type="project" value="TreeGrafter"/>
</dbReference>
<evidence type="ECO:0000256" key="3">
    <source>
        <dbReference type="ARBA" id="ARBA00023274"/>
    </source>
</evidence>
<dbReference type="NCBIfam" id="TIGR00059">
    <property type="entry name" value="L17"/>
    <property type="match status" value="1"/>
</dbReference>
<dbReference type="GO" id="GO:0006412">
    <property type="term" value="P:translation"/>
    <property type="evidence" value="ECO:0007669"/>
    <property type="project" value="UniProtKB-UniRule"/>
</dbReference>
<evidence type="ECO:0000256" key="2">
    <source>
        <dbReference type="ARBA" id="ARBA00022980"/>
    </source>
</evidence>
<dbReference type="InterPro" id="IPR000456">
    <property type="entry name" value="Ribosomal_bL17"/>
</dbReference>
<dbReference type="Gene3D" id="3.90.1030.10">
    <property type="entry name" value="Ribosomal protein L17"/>
    <property type="match status" value="1"/>
</dbReference>
<dbReference type="PROSITE" id="PS01167">
    <property type="entry name" value="RIBOSOMAL_L17"/>
    <property type="match status" value="1"/>
</dbReference>
<dbReference type="SUPFAM" id="SSF64263">
    <property type="entry name" value="Prokaryotic ribosomal protein L17"/>
    <property type="match status" value="1"/>
</dbReference>
<dbReference type="EMBL" id="MHTL01000010">
    <property type="protein sequence ID" value="OHA60736.1"/>
    <property type="molecule type" value="Genomic_DNA"/>
</dbReference>
<evidence type="ECO:0000256" key="5">
    <source>
        <dbReference type="RuleBase" id="RU000660"/>
    </source>
</evidence>
<keyword evidence="2 4" id="KW-0689">Ribosomal protein</keyword>
<dbReference type="PANTHER" id="PTHR14413">
    <property type="entry name" value="RIBOSOMAL PROTEIN L17"/>
    <property type="match status" value="1"/>
</dbReference>
<organism evidence="6 7">
    <name type="scientific">Candidatus Vogelbacteria bacterium RIFOXYD1_FULL_51_18</name>
    <dbReference type="NCBI Taxonomy" id="1802440"/>
    <lineage>
        <taxon>Bacteria</taxon>
        <taxon>Candidatus Vogeliibacteriota</taxon>
    </lineage>
</organism>
<protein>
    <recommendedName>
        <fullName evidence="4">Large ribosomal subunit protein bL17</fullName>
    </recommendedName>
</protein>
<name>A0A1G2QJL6_9BACT</name>
<keyword evidence="3 4" id="KW-0687">Ribonucleoprotein</keyword>
<dbReference type="HAMAP" id="MF_01368">
    <property type="entry name" value="Ribosomal_bL17"/>
    <property type="match status" value="1"/>
</dbReference>
<comment type="subunit">
    <text evidence="4">Part of the 50S ribosomal subunit. Contacts protein L32.</text>
</comment>
<reference evidence="6 7" key="1">
    <citation type="journal article" date="2016" name="Nat. Commun.">
        <title>Thousands of microbial genomes shed light on interconnected biogeochemical processes in an aquifer system.</title>
        <authorList>
            <person name="Anantharaman K."/>
            <person name="Brown C.T."/>
            <person name="Hug L.A."/>
            <person name="Sharon I."/>
            <person name="Castelle C.J."/>
            <person name="Probst A.J."/>
            <person name="Thomas B.C."/>
            <person name="Singh A."/>
            <person name="Wilkins M.J."/>
            <person name="Karaoz U."/>
            <person name="Brodie E.L."/>
            <person name="Williams K.H."/>
            <person name="Hubbard S.S."/>
            <person name="Banfield J.F."/>
        </authorList>
    </citation>
    <scope>NUCLEOTIDE SEQUENCE [LARGE SCALE GENOMIC DNA]</scope>
</reference>
<dbReference type="InterPro" id="IPR036373">
    <property type="entry name" value="Ribosomal_bL17_sf"/>
</dbReference>
<evidence type="ECO:0000256" key="1">
    <source>
        <dbReference type="ARBA" id="ARBA00008777"/>
    </source>
</evidence>
<dbReference type="Proteomes" id="UP000177090">
    <property type="component" value="Unassembled WGS sequence"/>
</dbReference>
<dbReference type="Pfam" id="PF01196">
    <property type="entry name" value="Ribosomal_L17"/>
    <property type="match status" value="1"/>
</dbReference>
<gene>
    <name evidence="4" type="primary">rplQ</name>
    <name evidence="6" type="ORF">A2569_00440</name>
</gene>
<dbReference type="AlphaFoldDB" id="A0A1G2QJL6"/>
<evidence type="ECO:0000313" key="6">
    <source>
        <dbReference type="EMBL" id="OHA60736.1"/>
    </source>
</evidence>
<evidence type="ECO:0000313" key="7">
    <source>
        <dbReference type="Proteomes" id="UP000177090"/>
    </source>
</evidence>
<comment type="caution">
    <text evidence="6">The sequence shown here is derived from an EMBL/GenBank/DDBJ whole genome shotgun (WGS) entry which is preliminary data.</text>
</comment>
<dbReference type="PANTHER" id="PTHR14413:SF16">
    <property type="entry name" value="LARGE RIBOSOMAL SUBUNIT PROTEIN BL17M"/>
    <property type="match status" value="1"/>
</dbReference>
<evidence type="ECO:0000256" key="4">
    <source>
        <dbReference type="HAMAP-Rule" id="MF_01368"/>
    </source>
</evidence>
<dbReference type="STRING" id="1802440.A2569_00440"/>
<comment type="similarity">
    <text evidence="1 4 5">Belongs to the bacterial ribosomal protein bL17 family.</text>
</comment>
<proteinExistence type="inferred from homology"/>
<dbReference type="InterPro" id="IPR047859">
    <property type="entry name" value="Ribosomal_bL17_CS"/>
</dbReference>